<evidence type="ECO:0000313" key="3">
    <source>
        <dbReference type="EnsemblMetazoa" id="PPA35484.1"/>
    </source>
</evidence>
<evidence type="ECO:0000256" key="1">
    <source>
        <dbReference type="SAM" id="Phobius"/>
    </source>
</evidence>
<dbReference type="GO" id="GO:0007165">
    <property type="term" value="P:signal transduction"/>
    <property type="evidence" value="ECO:0007669"/>
    <property type="project" value="InterPro"/>
</dbReference>
<sequence>MYSSLDSLRDFIRDTIRPIQEFKNATSHGSEQKMTRFWITFLLAGLLSCDDADEEKGHIDLGIYYGVPTTFVDQIVDTTQESGEEVRELGESFEPCFGDTIANSTADWIIVVVNSTAKCPSSQPDNVLLLQYDVKGETMIVPDSSMDLLDTIRDFLGIGDEEFSTPPSIFTPSFIALIALFVLAIALNACCLLSKRCKRITKSLIRLEKNEDRNSKQIRDAVCPCLKKPKAPIIKADNHKPAPLPTVEEIASDTTTSLSGQFSDGEDEDTKIDRYFKDICNQDLISGCSTKCKNEINVIPCIPPHFAETNKHVPSTAPFIFTPLIVLVTSLEKRIANTRHAVKDQIVGVYHYDPPNENKLKFHLSDFKKYVRTVRGEKYQSPYLAATLKELLRVVTHDKEKYDEAIPLIKDEIYPKLYAVMITPQRKEESEEQYKKRKKGKYIKILTQLPEKRRDTLAYLMLHLYRVVNEPVKMDLKRICWELYPSVFGLRKVQILESEISNPVTMKEYRDVFMELLELGEQTWRRFFIYKDQTKCTIIAELPDNTLKKDKTAKTK</sequence>
<feature type="transmembrane region" description="Helical" evidence="1">
    <location>
        <begin position="174"/>
        <end position="193"/>
    </location>
</feature>
<proteinExistence type="predicted"/>
<organism evidence="3 4">
    <name type="scientific">Pristionchus pacificus</name>
    <name type="common">Parasitic nematode worm</name>
    <dbReference type="NCBI Taxonomy" id="54126"/>
    <lineage>
        <taxon>Eukaryota</taxon>
        <taxon>Metazoa</taxon>
        <taxon>Ecdysozoa</taxon>
        <taxon>Nematoda</taxon>
        <taxon>Chromadorea</taxon>
        <taxon>Rhabditida</taxon>
        <taxon>Rhabditina</taxon>
        <taxon>Diplogasteromorpha</taxon>
        <taxon>Diplogasteroidea</taxon>
        <taxon>Neodiplogasteridae</taxon>
        <taxon>Pristionchus</taxon>
    </lineage>
</organism>
<accession>A0A8R1YSQ7</accession>
<dbReference type="PANTHER" id="PTHR46199">
    <property type="entry name" value="RAC GTPASE-ACTIVATING PROTEIN 1"/>
    <property type="match status" value="1"/>
</dbReference>
<dbReference type="InterPro" id="IPR000198">
    <property type="entry name" value="RhoGAP_dom"/>
</dbReference>
<keyword evidence="1" id="KW-1133">Transmembrane helix</keyword>
<protein>
    <submittedName>
        <fullName evidence="3">Rho-GAP domain-containing protein</fullName>
    </submittedName>
</protein>
<evidence type="ECO:0000313" key="4">
    <source>
        <dbReference type="Proteomes" id="UP000005239"/>
    </source>
</evidence>
<dbReference type="AlphaFoldDB" id="A0A8R1YSQ7"/>
<dbReference type="PANTHER" id="PTHR46199:SF3">
    <property type="entry name" value="RAC GTPASE-ACTIVATING PROTEIN 1"/>
    <property type="match status" value="1"/>
</dbReference>
<name>A0A8R1YSQ7_PRIPA</name>
<evidence type="ECO:0000259" key="2">
    <source>
        <dbReference type="PROSITE" id="PS50238"/>
    </source>
</evidence>
<gene>
    <name evidence="3" type="primary">WBGene00273853</name>
</gene>
<reference evidence="3" key="2">
    <citation type="submission" date="2022-06" db="UniProtKB">
        <authorList>
            <consortium name="EnsemblMetazoa"/>
        </authorList>
    </citation>
    <scope>IDENTIFICATION</scope>
    <source>
        <strain evidence="3">PS312</strain>
    </source>
</reference>
<reference evidence="4" key="1">
    <citation type="journal article" date="2008" name="Nat. Genet.">
        <title>The Pristionchus pacificus genome provides a unique perspective on nematode lifestyle and parasitism.</title>
        <authorList>
            <person name="Dieterich C."/>
            <person name="Clifton S.W."/>
            <person name="Schuster L.N."/>
            <person name="Chinwalla A."/>
            <person name="Delehaunty K."/>
            <person name="Dinkelacker I."/>
            <person name="Fulton L."/>
            <person name="Fulton R."/>
            <person name="Godfrey J."/>
            <person name="Minx P."/>
            <person name="Mitreva M."/>
            <person name="Roeseler W."/>
            <person name="Tian H."/>
            <person name="Witte H."/>
            <person name="Yang S.P."/>
            <person name="Wilson R.K."/>
            <person name="Sommer R.J."/>
        </authorList>
    </citation>
    <scope>NUCLEOTIDE SEQUENCE [LARGE SCALE GENOMIC DNA]</scope>
    <source>
        <strain evidence="4">PS312</strain>
    </source>
</reference>
<dbReference type="Gene3D" id="1.10.555.10">
    <property type="entry name" value="Rho GTPase activation protein"/>
    <property type="match status" value="1"/>
</dbReference>
<keyword evidence="1" id="KW-0812">Transmembrane</keyword>
<keyword evidence="4" id="KW-1185">Reference proteome</keyword>
<dbReference type="SUPFAM" id="SSF48350">
    <property type="entry name" value="GTPase activation domain, GAP"/>
    <property type="match status" value="1"/>
</dbReference>
<feature type="domain" description="Rho-GAP" evidence="2">
    <location>
        <begin position="304"/>
        <end position="524"/>
    </location>
</feature>
<keyword evidence="1" id="KW-0472">Membrane</keyword>
<dbReference type="SMART" id="SM00324">
    <property type="entry name" value="RhoGAP"/>
    <property type="match status" value="1"/>
</dbReference>
<dbReference type="InterPro" id="IPR008936">
    <property type="entry name" value="Rho_GTPase_activation_prot"/>
</dbReference>
<dbReference type="PROSITE" id="PS50238">
    <property type="entry name" value="RHOGAP"/>
    <property type="match status" value="1"/>
</dbReference>
<dbReference type="EnsemblMetazoa" id="PPA35484.1">
    <property type="protein sequence ID" value="PPA35484.1"/>
    <property type="gene ID" value="WBGene00273853"/>
</dbReference>
<dbReference type="Pfam" id="PF00620">
    <property type="entry name" value="RhoGAP"/>
    <property type="match status" value="1"/>
</dbReference>
<dbReference type="Proteomes" id="UP000005239">
    <property type="component" value="Unassembled WGS sequence"/>
</dbReference>